<reference evidence="6 7" key="1">
    <citation type="submission" date="2016-10" db="EMBL/GenBank/DDBJ databases">
        <authorList>
            <person name="de Groot N.N."/>
        </authorList>
    </citation>
    <scope>NUCLEOTIDE SEQUENCE [LARGE SCALE GENOMIC DNA]</scope>
    <source>
        <strain evidence="6 7">DSM 23842</strain>
    </source>
</reference>
<dbReference type="NCBIfam" id="TIGR03516">
    <property type="entry name" value="ppisom_GldI"/>
    <property type="match status" value="1"/>
</dbReference>
<dbReference type="GO" id="GO:0003755">
    <property type="term" value="F:peptidyl-prolyl cis-trans isomerase activity"/>
    <property type="evidence" value="ECO:0007669"/>
    <property type="project" value="UniProtKB-UniRule"/>
</dbReference>
<dbReference type="PROSITE" id="PS50059">
    <property type="entry name" value="FKBP_PPIASE"/>
    <property type="match status" value="1"/>
</dbReference>
<protein>
    <recommendedName>
        <fullName evidence="4">Peptidyl-prolyl cis-trans isomerase</fullName>
        <ecNumber evidence="4">5.2.1.8</ecNumber>
    </recommendedName>
</protein>
<dbReference type="RefSeq" id="WP_092136473.1">
    <property type="nucleotide sequence ID" value="NZ_FNQK01000023.1"/>
</dbReference>
<sequence length="178" mass="20444">MNKPLLLLLILLAFSCKTPEARKPVSVKTGSSIKESVQRNIKLFNQEKEHIQALIDSSPESEYIASENGFWYTYINKVENDSLQTPDFADIINFNYNVSRLDGSVIYTKEHLKTRNYAMDQEELFKGLREGLKLMKAEETIKFIFPSQMAYGYYGDDNKIGRNTPIVCEVTINTITKK</sequence>
<dbReference type="EMBL" id="FNQK01000023">
    <property type="protein sequence ID" value="SEA66216.1"/>
    <property type="molecule type" value="Genomic_DNA"/>
</dbReference>
<dbReference type="Gene3D" id="3.10.50.40">
    <property type="match status" value="1"/>
</dbReference>
<keyword evidence="3 4" id="KW-0413">Isomerase</keyword>
<organism evidence="6 7">
    <name type="scientific">Bizionia paragorgiae</name>
    <dbReference type="NCBI Taxonomy" id="283786"/>
    <lineage>
        <taxon>Bacteria</taxon>
        <taxon>Pseudomonadati</taxon>
        <taxon>Bacteroidota</taxon>
        <taxon>Flavobacteriia</taxon>
        <taxon>Flavobacteriales</taxon>
        <taxon>Flavobacteriaceae</taxon>
        <taxon>Bizionia</taxon>
    </lineage>
</organism>
<dbReference type="OrthoDB" id="1093155at2"/>
<keyword evidence="2 3" id="KW-0697">Rotamase</keyword>
<evidence type="ECO:0000256" key="3">
    <source>
        <dbReference type="PROSITE-ProRule" id="PRU00277"/>
    </source>
</evidence>
<dbReference type="Proteomes" id="UP000198846">
    <property type="component" value="Unassembled WGS sequence"/>
</dbReference>
<feature type="domain" description="PPIase FKBP-type" evidence="5">
    <location>
        <begin position="89"/>
        <end position="176"/>
    </location>
</feature>
<keyword evidence="7" id="KW-1185">Reference proteome</keyword>
<evidence type="ECO:0000256" key="2">
    <source>
        <dbReference type="ARBA" id="ARBA00023110"/>
    </source>
</evidence>
<dbReference type="SUPFAM" id="SSF54534">
    <property type="entry name" value="FKBP-like"/>
    <property type="match status" value="1"/>
</dbReference>
<dbReference type="AlphaFoldDB" id="A0A1H4D110"/>
<comment type="similarity">
    <text evidence="4">Belongs to the FKBP-type PPIase family.</text>
</comment>
<dbReference type="InterPro" id="IPR019869">
    <property type="entry name" value="Motility-assoc_PPIase_GldI"/>
</dbReference>
<dbReference type="STRING" id="283786.SAMN04487990_12337"/>
<proteinExistence type="inferred from homology"/>
<evidence type="ECO:0000313" key="7">
    <source>
        <dbReference type="Proteomes" id="UP000198846"/>
    </source>
</evidence>
<dbReference type="InterPro" id="IPR046357">
    <property type="entry name" value="PPIase_dom_sf"/>
</dbReference>
<dbReference type="PROSITE" id="PS51257">
    <property type="entry name" value="PROKAR_LIPOPROTEIN"/>
    <property type="match status" value="1"/>
</dbReference>
<accession>A0A1H4D110</accession>
<dbReference type="EC" id="5.2.1.8" evidence="4"/>
<name>A0A1H4D110_BIZPA</name>
<evidence type="ECO:0000259" key="5">
    <source>
        <dbReference type="PROSITE" id="PS50059"/>
    </source>
</evidence>
<evidence type="ECO:0000256" key="4">
    <source>
        <dbReference type="RuleBase" id="RU003915"/>
    </source>
</evidence>
<comment type="catalytic activity">
    <reaction evidence="1 3 4">
        <text>[protein]-peptidylproline (omega=180) = [protein]-peptidylproline (omega=0)</text>
        <dbReference type="Rhea" id="RHEA:16237"/>
        <dbReference type="Rhea" id="RHEA-COMP:10747"/>
        <dbReference type="Rhea" id="RHEA-COMP:10748"/>
        <dbReference type="ChEBI" id="CHEBI:83833"/>
        <dbReference type="ChEBI" id="CHEBI:83834"/>
        <dbReference type="EC" id="5.2.1.8"/>
    </reaction>
</comment>
<evidence type="ECO:0000256" key="1">
    <source>
        <dbReference type="ARBA" id="ARBA00000971"/>
    </source>
</evidence>
<dbReference type="InterPro" id="IPR001179">
    <property type="entry name" value="PPIase_FKBP_dom"/>
</dbReference>
<evidence type="ECO:0000313" key="6">
    <source>
        <dbReference type="EMBL" id="SEA66216.1"/>
    </source>
</evidence>
<dbReference type="Pfam" id="PF00254">
    <property type="entry name" value="FKBP_C"/>
    <property type="match status" value="1"/>
</dbReference>
<gene>
    <name evidence="6" type="ORF">SAMN04487990_12337</name>
</gene>